<dbReference type="GO" id="GO:0005634">
    <property type="term" value="C:nucleus"/>
    <property type="evidence" value="ECO:0007669"/>
    <property type="project" value="UniProtKB-SubCell"/>
</dbReference>
<proteinExistence type="predicted"/>
<dbReference type="VEuPathDB" id="FungiDB:SI65_06246"/>
<evidence type="ECO:0000256" key="1">
    <source>
        <dbReference type="ARBA" id="ARBA00004123"/>
    </source>
</evidence>
<dbReference type="PANTHER" id="PTHR37534:SF38">
    <property type="entry name" value="ZN(2)-C6 FUNGAL-TYPE DOMAIN-CONTAINING PROTEIN"/>
    <property type="match status" value="1"/>
</dbReference>
<protein>
    <recommendedName>
        <fullName evidence="5">Transcription factor domain-containing protein</fullName>
    </recommendedName>
</protein>
<dbReference type="InterPro" id="IPR021858">
    <property type="entry name" value="Fun_TF"/>
</dbReference>
<dbReference type="EMBL" id="JXNT01000006">
    <property type="protein sequence ID" value="ODM18375.1"/>
    <property type="molecule type" value="Genomic_DNA"/>
</dbReference>
<comment type="subcellular location">
    <subcellularLocation>
        <location evidence="1">Nucleus</location>
    </subcellularLocation>
</comment>
<comment type="caution">
    <text evidence="3">The sequence shown here is derived from an EMBL/GenBank/DDBJ whole genome shotgun (WGS) entry which is preliminary data.</text>
</comment>
<name>A0A1E3BBN2_ASPCR</name>
<dbReference type="STRING" id="573508.A0A1E3BBN2"/>
<dbReference type="GO" id="GO:0000976">
    <property type="term" value="F:transcription cis-regulatory region binding"/>
    <property type="evidence" value="ECO:0007669"/>
    <property type="project" value="TreeGrafter"/>
</dbReference>
<dbReference type="AlphaFoldDB" id="A0A1E3BBN2"/>
<dbReference type="Pfam" id="PF11951">
    <property type="entry name" value="Fungal_trans_2"/>
    <property type="match status" value="1"/>
</dbReference>
<dbReference type="GO" id="GO:0045944">
    <property type="term" value="P:positive regulation of transcription by RNA polymerase II"/>
    <property type="evidence" value="ECO:0007669"/>
    <property type="project" value="TreeGrafter"/>
</dbReference>
<dbReference type="PANTHER" id="PTHR37534">
    <property type="entry name" value="TRANSCRIPTIONAL ACTIVATOR PROTEIN UGA3"/>
    <property type="match status" value="1"/>
</dbReference>
<evidence type="ECO:0000313" key="3">
    <source>
        <dbReference type="EMBL" id="ODM18375.1"/>
    </source>
</evidence>
<dbReference type="Proteomes" id="UP000094569">
    <property type="component" value="Unassembled WGS sequence"/>
</dbReference>
<evidence type="ECO:0008006" key="5">
    <source>
        <dbReference type="Google" id="ProtNLM"/>
    </source>
</evidence>
<evidence type="ECO:0000313" key="4">
    <source>
        <dbReference type="Proteomes" id="UP000094569"/>
    </source>
</evidence>
<keyword evidence="4" id="KW-1185">Reference proteome</keyword>
<organism evidence="3 4">
    <name type="scientific">Aspergillus cristatus</name>
    <name type="common">Chinese Fuzhuan brick tea-fermentation fungus</name>
    <name type="synonym">Eurotium cristatum</name>
    <dbReference type="NCBI Taxonomy" id="573508"/>
    <lineage>
        <taxon>Eukaryota</taxon>
        <taxon>Fungi</taxon>
        <taxon>Dikarya</taxon>
        <taxon>Ascomycota</taxon>
        <taxon>Pezizomycotina</taxon>
        <taxon>Eurotiomycetes</taxon>
        <taxon>Eurotiomycetidae</taxon>
        <taxon>Eurotiales</taxon>
        <taxon>Aspergillaceae</taxon>
        <taxon>Aspergillus</taxon>
        <taxon>Aspergillus subgen. Aspergillus</taxon>
    </lineage>
</organism>
<dbReference type="GO" id="GO:0003700">
    <property type="term" value="F:DNA-binding transcription factor activity"/>
    <property type="evidence" value="ECO:0007669"/>
    <property type="project" value="TreeGrafter"/>
</dbReference>
<reference evidence="3 4" key="1">
    <citation type="journal article" date="2016" name="BMC Genomics">
        <title>Comparative genomic and transcriptomic analyses of the Fuzhuan brick tea-fermentation fungus Aspergillus cristatus.</title>
        <authorList>
            <person name="Ge Y."/>
            <person name="Wang Y."/>
            <person name="Liu Y."/>
            <person name="Tan Y."/>
            <person name="Ren X."/>
            <person name="Zhang X."/>
            <person name="Hyde K.D."/>
            <person name="Liu Y."/>
            <person name="Liu Z."/>
        </authorList>
    </citation>
    <scope>NUCLEOTIDE SEQUENCE [LARGE SCALE GENOMIC DNA]</scope>
    <source>
        <strain evidence="3 4">GZAAS20.1005</strain>
    </source>
</reference>
<keyword evidence="2" id="KW-0539">Nucleus</keyword>
<evidence type="ECO:0000256" key="2">
    <source>
        <dbReference type="ARBA" id="ARBA00023242"/>
    </source>
</evidence>
<sequence>MELSSSFAALNINSPHAERFFHHFVKEMPNILTLPTEENESLVPVMIAIARRDKMVSKALLCVGASHLINNTPAAETRSVTEERLKLLQEAEKELSSRVAAMKTADPEALLAGYLLLYLYELSEGTGNGAWRVRLDGARSIIFNMLGGYKEPSREDLEGLGINQSLVQFFIYHDTLASVTIQQPSRKILISKKPSSNQSEHVFGVNNGLLIFIARVSALQSEARAAGAISSPIIAQAFSIWKDIDKWRPPAYGSDDEESFDYRNMCEAYVAAIFIWLFFIVYPDNLADDKVQVMVRKGLESLDAIDELWLMSFGLFPAFLIAVACVQAQDRELLKDQLDRIEEARRFRNVQVCRNLIRSSWACYDAGERKSWDWICLMKAQGLSMSVT</sequence>
<gene>
    <name evidence="3" type="ORF">SI65_06246</name>
</gene>
<dbReference type="OrthoDB" id="434972at2759"/>
<accession>A0A1E3BBN2</accession>